<dbReference type="InterPro" id="IPR005532">
    <property type="entry name" value="SUMF_dom"/>
</dbReference>
<dbReference type="PANTHER" id="PTHR23150">
    <property type="entry name" value="SULFATASE MODIFYING FACTOR 1, 2"/>
    <property type="match status" value="1"/>
</dbReference>
<dbReference type="Proteomes" id="UP000237350">
    <property type="component" value="Unassembled WGS sequence"/>
</dbReference>
<dbReference type="InterPro" id="IPR051043">
    <property type="entry name" value="Sulfatase_Mod_Factor_Kinase"/>
</dbReference>
<dbReference type="SUPFAM" id="SSF56436">
    <property type="entry name" value="C-type lectin-like"/>
    <property type="match status" value="1"/>
</dbReference>
<accession>A0A2S4K0Y5</accession>
<proteinExistence type="predicted"/>
<name>A0A2S4K0Y5_9SPIO</name>
<feature type="domain" description="Sulfatase-modifying factor enzyme-like" evidence="2">
    <location>
        <begin position="376"/>
        <end position="693"/>
    </location>
</feature>
<organism evidence="3 4">
    <name type="scientific">Alkalispirochaeta sphaeroplastigenens</name>
    <dbReference type="NCBI Taxonomy" id="1187066"/>
    <lineage>
        <taxon>Bacteria</taxon>
        <taxon>Pseudomonadati</taxon>
        <taxon>Spirochaetota</taxon>
        <taxon>Spirochaetia</taxon>
        <taxon>Spirochaetales</taxon>
        <taxon>Spirochaetaceae</taxon>
        <taxon>Alkalispirochaeta</taxon>
    </lineage>
</organism>
<dbReference type="AlphaFoldDB" id="A0A2S4K0Y5"/>
<evidence type="ECO:0000313" key="3">
    <source>
        <dbReference type="EMBL" id="POR05427.1"/>
    </source>
</evidence>
<dbReference type="RefSeq" id="WP_181015277.1">
    <property type="nucleotide sequence ID" value="NZ_LPWH01000002.1"/>
</dbReference>
<dbReference type="Gene3D" id="3.90.1580.10">
    <property type="entry name" value="paralog of FGE (formylglycine-generating enzyme)"/>
    <property type="match status" value="1"/>
</dbReference>
<keyword evidence="4" id="KW-1185">Reference proteome</keyword>
<dbReference type="PANTHER" id="PTHR23150:SF19">
    <property type="entry name" value="FORMYLGLYCINE-GENERATING ENZYME"/>
    <property type="match status" value="1"/>
</dbReference>
<evidence type="ECO:0000256" key="1">
    <source>
        <dbReference type="SAM" id="MobiDB-lite"/>
    </source>
</evidence>
<protein>
    <recommendedName>
        <fullName evidence="2">Sulfatase-modifying factor enzyme-like domain-containing protein</fullName>
    </recommendedName>
</protein>
<gene>
    <name evidence="3" type="ORF">AU468_00695</name>
</gene>
<evidence type="ECO:0000313" key="4">
    <source>
        <dbReference type="Proteomes" id="UP000237350"/>
    </source>
</evidence>
<sequence length="704" mass="75814">MISPGWLGGRMLGALLVVFLGALAGCRSVPEEELPPGEEDWQVSFYQAPADGAVLTTDEVPLVISPGTLETARIQAVLLRLTWPGADPDSRADSDGEGGAGELEVRKELSGLSSRQDPPLISLLLPLQGVPQGRPVRVEASLELHQGRSVPVADPFRVTFDLGLSPPGGRGDDFLTLNPRPLLSWSRDDAPSTFEISLAGQREIVEADREAGDDRVTFRPSRDILSPGEIIQGAELSWRVRAVSPRGVRGPWSGEGRISYDPARSVPLPGGLRSGDRTVVSRPGLVWTGVEGTLRYHLEYHLEVGDRRLEGSATTGEKGYHFSGEEADFLSAAGAGATLRWRLRGENSQGVFTPWSDYHEATYLLLVSALEPLIHPGGEVQLLLGAPRGTPGARSDEMPQVPVVLDGPFGIARTPLTVEAVAELFNQGLRSGELSLSGGRLTGFDQEFVLLALEGLDFGSQLGLREELKPDRGSRDGREAPRLGVIPGYRSHPAVGVTWFGAVWLMNRLSLLEGRDPAYLVRDGEIVWDRGASGYRLPTEAEWALASAARRRLPREGWAEPLVVSRELSSRELRGINFLRSGDAWEDPLPPHTRAGGPTSPVGALTGAAPAGIQDLLGNVWEWCWDWYSPKREGDLARNYAGPGEPEPDLYGRVLRVVRGGAWNTPREGLRPTLRGAFAPGAASHSIGVRPARGAPAPPPGEAP</sequence>
<comment type="caution">
    <text evidence="3">The sequence shown here is derived from an EMBL/GenBank/DDBJ whole genome shotgun (WGS) entry which is preliminary data.</text>
</comment>
<reference evidence="4" key="1">
    <citation type="submission" date="2015-12" db="EMBL/GenBank/DDBJ databases">
        <authorList>
            <person name="Lodha T.D."/>
            <person name="Chintalapati S."/>
            <person name="Chintalapati V.R."/>
            <person name="Sravanthi T."/>
        </authorList>
    </citation>
    <scope>NUCLEOTIDE SEQUENCE [LARGE SCALE GENOMIC DNA]</scope>
    <source>
        <strain evidence="4">JC133</strain>
    </source>
</reference>
<dbReference type="InterPro" id="IPR042095">
    <property type="entry name" value="SUMF_sf"/>
</dbReference>
<dbReference type="InterPro" id="IPR016187">
    <property type="entry name" value="CTDL_fold"/>
</dbReference>
<dbReference type="Pfam" id="PF03781">
    <property type="entry name" value="FGE-sulfatase"/>
    <property type="match status" value="1"/>
</dbReference>
<dbReference type="EMBL" id="LPWH01000002">
    <property type="protein sequence ID" value="POR05427.1"/>
    <property type="molecule type" value="Genomic_DNA"/>
</dbReference>
<evidence type="ECO:0000259" key="2">
    <source>
        <dbReference type="Pfam" id="PF03781"/>
    </source>
</evidence>
<dbReference type="GO" id="GO:0120147">
    <property type="term" value="F:formylglycine-generating oxidase activity"/>
    <property type="evidence" value="ECO:0007669"/>
    <property type="project" value="TreeGrafter"/>
</dbReference>
<feature type="region of interest" description="Disordered" evidence="1">
    <location>
        <begin position="681"/>
        <end position="704"/>
    </location>
</feature>